<dbReference type="AlphaFoldDB" id="A0A2I0LFL7"/>
<keyword evidence="2" id="KW-0472">Membrane</keyword>
<protein>
    <submittedName>
        <fullName evidence="3">Uncharacterized protein</fullName>
    </submittedName>
</protein>
<sequence length="168" mass="19832">MSRNSANSIPEGATELADSKIFIETMMSEMRRVMRLEFEQVHERIDLMENKRVEQPRNAPNARRRERVQPREVRVEDEENYGAGFDEDDQDSVVSNRRYGGRFREDRNREDNNLGSITMKFPSSMRMSFPMKHHMGYLQSEGLNIKLILFLVDLWLSTLMIYSFTTET</sequence>
<evidence type="ECO:0000313" key="4">
    <source>
        <dbReference type="Proteomes" id="UP000233551"/>
    </source>
</evidence>
<feature type="region of interest" description="Disordered" evidence="1">
    <location>
        <begin position="52"/>
        <end position="92"/>
    </location>
</feature>
<feature type="compositionally biased region" description="Acidic residues" evidence="1">
    <location>
        <begin position="75"/>
        <end position="91"/>
    </location>
</feature>
<reference evidence="3 4" key="1">
    <citation type="submission" date="2017-11" db="EMBL/GenBank/DDBJ databases">
        <title>De-novo sequencing of pomegranate (Punica granatum L.) genome.</title>
        <authorList>
            <person name="Akparov Z."/>
            <person name="Amiraslanov A."/>
            <person name="Hajiyeva S."/>
            <person name="Abbasov M."/>
            <person name="Kaur K."/>
            <person name="Hamwieh A."/>
            <person name="Solovyev V."/>
            <person name="Salamov A."/>
            <person name="Braich B."/>
            <person name="Kosarev P."/>
            <person name="Mahmoud A."/>
            <person name="Hajiyev E."/>
            <person name="Babayeva S."/>
            <person name="Izzatullayeva V."/>
            <person name="Mammadov A."/>
            <person name="Mammadov A."/>
            <person name="Sharifova S."/>
            <person name="Ojaghi J."/>
            <person name="Eynullazada K."/>
            <person name="Bayramov B."/>
            <person name="Abdulazimova A."/>
            <person name="Shahmuradov I."/>
        </authorList>
    </citation>
    <scope>NUCLEOTIDE SEQUENCE [LARGE SCALE GENOMIC DNA]</scope>
    <source>
        <strain evidence="4">cv. AG2017</strain>
        <tissue evidence="3">Leaf</tissue>
    </source>
</reference>
<feature type="transmembrane region" description="Helical" evidence="2">
    <location>
        <begin position="147"/>
        <end position="165"/>
    </location>
</feature>
<organism evidence="3 4">
    <name type="scientific">Punica granatum</name>
    <name type="common">Pomegranate</name>
    <dbReference type="NCBI Taxonomy" id="22663"/>
    <lineage>
        <taxon>Eukaryota</taxon>
        <taxon>Viridiplantae</taxon>
        <taxon>Streptophyta</taxon>
        <taxon>Embryophyta</taxon>
        <taxon>Tracheophyta</taxon>
        <taxon>Spermatophyta</taxon>
        <taxon>Magnoliopsida</taxon>
        <taxon>eudicotyledons</taxon>
        <taxon>Gunneridae</taxon>
        <taxon>Pentapetalae</taxon>
        <taxon>rosids</taxon>
        <taxon>malvids</taxon>
        <taxon>Myrtales</taxon>
        <taxon>Lythraceae</taxon>
        <taxon>Punica</taxon>
    </lineage>
</organism>
<proteinExistence type="predicted"/>
<accession>A0A2I0LFL7</accession>
<comment type="caution">
    <text evidence="3">The sequence shown here is derived from an EMBL/GenBank/DDBJ whole genome shotgun (WGS) entry which is preliminary data.</text>
</comment>
<evidence type="ECO:0000313" key="3">
    <source>
        <dbReference type="EMBL" id="PKI79453.1"/>
    </source>
</evidence>
<keyword evidence="4" id="KW-1185">Reference proteome</keyword>
<keyword evidence="2" id="KW-1133">Transmembrane helix</keyword>
<gene>
    <name evidence="3" type="ORF">CRG98_000144</name>
</gene>
<name>A0A2I0LFL7_PUNGR</name>
<keyword evidence="2" id="KW-0812">Transmembrane</keyword>
<dbReference type="EMBL" id="PGOL01000004">
    <property type="protein sequence ID" value="PKI79453.1"/>
    <property type="molecule type" value="Genomic_DNA"/>
</dbReference>
<dbReference type="Proteomes" id="UP000233551">
    <property type="component" value="Unassembled WGS sequence"/>
</dbReference>
<evidence type="ECO:0000256" key="1">
    <source>
        <dbReference type="SAM" id="MobiDB-lite"/>
    </source>
</evidence>
<evidence type="ECO:0000256" key="2">
    <source>
        <dbReference type="SAM" id="Phobius"/>
    </source>
</evidence>